<dbReference type="GO" id="GO:0005886">
    <property type="term" value="C:plasma membrane"/>
    <property type="evidence" value="ECO:0007669"/>
    <property type="project" value="UniProtKB-SubCell"/>
</dbReference>
<evidence type="ECO:0000313" key="10">
    <source>
        <dbReference type="EMBL" id="KOR89381.1"/>
    </source>
</evidence>
<evidence type="ECO:0000256" key="7">
    <source>
        <dbReference type="SAM" id="Phobius"/>
    </source>
</evidence>
<dbReference type="SMART" id="SM00382">
    <property type="entry name" value="AAA"/>
    <property type="match status" value="1"/>
</dbReference>
<feature type="transmembrane region" description="Helical" evidence="7">
    <location>
        <begin position="147"/>
        <end position="165"/>
    </location>
</feature>
<dbReference type="AlphaFoldDB" id="A0A0M1P4I2"/>
<feature type="transmembrane region" description="Helical" evidence="7">
    <location>
        <begin position="69"/>
        <end position="90"/>
    </location>
</feature>
<evidence type="ECO:0000256" key="1">
    <source>
        <dbReference type="ARBA" id="ARBA00004651"/>
    </source>
</evidence>
<dbReference type="GO" id="GO:0016887">
    <property type="term" value="F:ATP hydrolysis activity"/>
    <property type="evidence" value="ECO:0007669"/>
    <property type="project" value="InterPro"/>
</dbReference>
<evidence type="ECO:0000256" key="4">
    <source>
        <dbReference type="ARBA" id="ARBA00022840"/>
    </source>
</evidence>
<keyword evidence="6 7" id="KW-0472">Membrane</keyword>
<dbReference type="PANTHER" id="PTHR43394:SF1">
    <property type="entry name" value="ATP-BINDING CASSETTE SUB-FAMILY B MEMBER 10, MITOCHONDRIAL"/>
    <property type="match status" value="1"/>
</dbReference>
<accession>A0A0M1P4I2</accession>
<dbReference type="GO" id="GO:0005524">
    <property type="term" value="F:ATP binding"/>
    <property type="evidence" value="ECO:0007669"/>
    <property type="project" value="UniProtKB-KW"/>
</dbReference>
<gene>
    <name evidence="10" type="ORF">AM231_09660</name>
</gene>
<evidence type="ECO:0000256" key="3">
    <source>
        <dbReference type="ARBA" id="ARBA00022741"/>
    </source>
</evidence>
<dbReference type="InterPro" id="IPR011527">
    <property type="entry name" value="ABC1_TM_dom"/>
</dbReference>
<dbReference type="Pfam" id="PF00005">
    <property type="entry name" value="ABC_tran"/>
    <property type="match status" value="1"/>
</dbReference>
<evidence type="ECO:0000256" key="5">
    <source>
        <dbReference type="ARBA" id="ARBA00022989"/>
    </source>
</evidence>
<organism evidence="10 11">
    <name type="scientific">Paenibacillus solani</name>
    <dbReference type="NCBI Taxonomy" id="1705565"/>
    <lineage>
        <taxon>Bacteria</taxon>
        <taxon>Bacillati</taxon>
        <taxon>Bacillota</taxon>
        <taxon>Bacilli</taxon>
        <taxon>Bacillales</taxon>
        <taxon>Paenibacillaceae</taxon>
        <taxon>Paenibacillus</taxon>
    </lineage>
</organism>
<dbReference type="Gene3D" id="1.20.1560.10">
    <property type="entry name" value="ABC transporter type 1, transmembrane domain"/>
    <property type="match status" value="1"/>
</dbReference>
<keyword evidence="5 7" id="KW-1133">Transmembrane helix</keyword>
<comment type="subcellular location">
    <subcellularLocation>
        <location evidence="1">Cell membrane</location>
        <topology evidence="1">Multi-pass membrane protein</topology>
    </subcellularLocation>
</comment>
<dbReference type="EMBL" id="LIUT01000001">
    <property type="protein sequence ID" value="KOR89381.1"/>
    <property type="molecule type" value="Genomic_DNA"/>
</dbReference>
<sequence length="600" mass="68274">MTSQVKWRKVIHTTYKILPLVWKMSPRALIVSHIIMIIQGCLPLVQVYLVAKVVGTTERVIAGELPYIYAVFWLLGQVSLSAFTSIMVLVEQLNGRRLGYRAANYFEHLIIDKTLRLSLLEFEKHASYDLLQLTSGSGERGMQMIMTLRQMVMNIITISGYLLTLWYFSPWLALFLLIVTIPSFLANIKQSGDRFRLTITQSPLMRKASYLQQLFRNRDAIKEIQLFRMGAYFKKKWNDVYWEQAEENMKLERKSGIVNYVMENIGQLSIAGTTVILVHIASKGRMTIAEYVALTIVVSSAYALMKGLVNYIVRFGEDGMYAERLFNYLQYPESKQQDAKLEFPKNLTHGITVKDLSFTYPNRQESSLKNVNLHIKQGERIAIVGDNGAGKSTFIKCLLGIYPVQNGTIFYDKTDICDIRSDSLKESSIAVFQDSVRYQLTVRENLMVGNMDGVTDDKRLHDALKVVGLSSENNSLELDTALGHLFQDSTDLSGGQWQRIALARVFIRDASFIVFDEPTGALDPLAEEHIFNKMLELTESKTAIFISHRLSSCIKADRIVVFKDGEIHEFGTHNQLLGHGGYYAKMFQAQSEKYQMQSAL</sequence>
<dbReference type="GO" id="GO:0015421">
    <property type="term" value="F:ABC-type oligopeptide transporter activity"/>
    <property type="evidence" value="ECO:0007669"/>
    <property type="project" value="TreeGrafter"/>
</dbReference>
<evidence type="ECO:0000313" key="11">
    <source>
        <dbReference type="Proteomes" id="UP000036932"/>
    </source>
</evidence>
<dbReference type="InterPro" id="IPR003593">
    <property type="entry name" value="AAA+_ATPase"/>
</dbReference>
<name>A0A0M1P4I2_9BACL</name>
<dbReference type="Gene3D" id="3.40.50.300">
    <property type="entry name" value="P-loop containing nucleotide triphosphate hydrolases"/>
    <property type="match status" value="1"/>
</dbReference>
<dbReference type="CDD" id="cd03228">
    <property type="entry name" value="ABCC_MRP_Like"/>
    <property type="match status" value="1"/>
</dbReference>
<proteinExistence type="predicted"/>
<keyword evidence="11" id="KW-1185">Reference proteome</keyword>
<dbReference type="SUPFAM" id="SSF90123">
    <property type="entry name" value="ABC transporter transmembrane region"/>
    <property type="match status" value="1"/>
</dbReference>
<comment type="caution">
    <text evidence="10">The sequence shown here is derived from an EMBL/GenBank/DDBJ whole genome shotgun (WGS) entry which is preliminary data.</text>
</comment>
<evidence type="ECO:0000256" key="6">
    <source>
        <dbReference type="ARBA" id="ARBA00023136"/>
    </source>
</evidence>
<dbReference type="InterPro" id="IPR039421">
    <property type="entry name" value="Type_1_exporter"/>
</dbReference>
<feature type="transmembrane region" description="Helical" evidence="7">
    <location>
        <begin position="28"/>
        <end position="49"/>
    </location>
</feature>
<keyword evidence="2 7" id="KW-0812">Transmembrane</keyword>
<dbReference type="PATRIC" id="fig|1705565.3.peg.3911"/>
<reference evidence="11" key="1">
    <citation type="submission" date="2015-08" db="EMBL/GenBank/DDBJ databases">
        <title>Genome sequencing project for genomic taxonomy and phylogenomics of Bacillus-like bacteria.</title>
        <authorList>
            <person name="Liu B."/>
            <person name="Wang J."/>
            <person name="Zhu Y."/>
            <person name="Liu G."/>
            <person name="Chen Q."/>
            <person name="Chen Z."/>
            <person name="Lan J."/>
            <person name="Che J."/>
            <person name="Ge C."/>
            <person name="Shi H."/>
            <person name="Pan Z."/>
            <person name="Liu X."/>
        </authorList>
    </citation>
    <scope>NUCLEOTIDE SEQUENCE [LARGE SCALE GENOMIC DNA]</scope>
    <source>
        <strain evidence="11">FJAT-22460</strain>
    </source>
</reference>
<dbReference type="InterPro" id="IPR003439">
    <property type="entry name" value="ABC_transporter-like_ATP-bd"/>
</dbReference>
<dbReference type="InterPro" id="IPR017871">
    <property type="entry name" value="ABC_transporter-like_CS"/>
</dbReference>
<keyword evidence="3" id="KW-0547">Nucleotide-binding</keyword>
<dbReference type="SUPFAM" id="SSF52540">
    <property type="entry name" value="P-loop containing nucleoside triphosphate hydrolases"/>
    <property type="match status" value="1"/>
</dbReference>
<feature type="domain" description="ABC transmembrane type-1" evidence="9">
    <location>
        <begin position="34"/>
        <end position="317"/>
    </location>
</feature>
<dbReference type="Proteomes" id="UP000036932">
    <property type="component" value="Unassembled WGS sequence"/>
</dbReference>
<dbReference type="OrthoDB" id="9806127at2"/>
<feature type="domain" description="ABC transporter" evidence="8">
    <location>
        <begin position="351"/>
        <end position="589"/>
    </location>
</feature>
<protein>
    <recommendedName>
        <fullName evidence="12">ABC transporter ATP-binding protein</fullName>
    </recommendedName>
</protein>
<dbReference type="InterPro" id="IPR036640">
    <property type="entry name" value="ABC1_TM_sf"/>
</dbReference>
<dbReference type="InterPro" id="IPR027417">
    <property type="entry name" value="P-loop_NTPase"/>
</dbReference>
<dbReference type="PROSITE" id="PS50929">
    <property type="entry name" value="ABC_TM1F"/>
    <property type="match status" value="1"/>
</dbReference>
<keyword evidence="4" id="KW-0067">ATP-binding</keyword>
<dbReference type="Pfam" id="PF00664">
    <property type="entry name" value="ABC_membrane"/>
    <property type="match status" value="1"/>
</dbReference>
<dbReference type="PROSITE" id="PS00211">
    <property type="entry name" value="ABC_TRANSPORTER_1"/>
    <property type="match status" value="1"/>
</dbReference>
<evidence type="ECO:0000259" key="9">
    <source>
        <dbReference type="PROSITE" id="PS50929"/>
    </source>
</evidence>
<dbReference type="RefSeq" id="WP_054402424.1">
    <property type="nucleotide sequence ID" value="NZ_LIUT01000001.1"/>
</dbReference>
<evidence type="ECO:0008006" key="12">
    <source>
        <dbReference type="Google" id="ProtNLM"/>
    </source>
</evidence>
<evidence type="ECO:0000256" key="2">
    <source>
        <dbReference type="ARBA" id="ARBA00022692"/>
    </source>
</evidence>
<dbReference type="PANTHER" id="PTHR43394">
    <property type="entry name" value="ATP-DEPENDENT PERMEASE MDL1, MITOCHONDRIAL"/>
    <property type="match status" value="1"/>
</dbReference>
<dbReference type="PROSITE" id="PS50893">
    <property type="entry name" value="ABC_TRANSPORTER_2"/>
    <property type="match status" value="1"/>
</dbReference>
<evidence type="ECO:0000259" key="8">
    <source>
        <dbReference type="PROSITE" id="PS50893"/>
    </source>
</evidence>